<reference evidence="2" key="1">
    <citation type="journal article" date="2019" name="Int. J. Syst. Evol. Microbiol.">
        <title>The Global Catalogue of Microorganisms (GCM) 10K type strain sequencing project: providing services to taxonomists for standard genome sequencing and annotation.</title>
        <authorList>
            <consortium name="The Broad Institute Genomics Platform"/>
            <consortium name="The Broad Institute Genome Sequencing Center for Infectious Disease"/>
            <person name="Wu L."/>
            <person name="Ma J."/>
        </authorList>
    </citation>
    <scope>NUCLEOTIDE SEQUENCE [LARGE SCALE GENOMIC DNA]</scope>
    <source>
        <strain evidence="2">JCM 13501</strain>
    </source>
</reference>
<organism evidence="1 2">
    <name type="scientific">Pseudomonas asuensis</name>
    <dbReference type="NCBI Taxonomy" id="1825787"/>
    <lineage>
        <taxon>Bacteria</taxon>
        <taxon>Pseudomonadati</taxon>
        <taxon>Pseudomonadota</taxon>
        <taxon>Gammaproteobacteria</taxon>
        <taxon>Pseudomonadales</taxon>
        <taxon>Pseudomonadaceae</taxon>
        <taxon>Pseudomonas</taxon>
    </lineage>
</organism>
<comment type="caution">
    <text evidence="1">The sequence shown here is derived from an EMBL/GenBank/DDBJ whole genome shotgun (WGS) entry which is preliminary data.</text>
</comment>
<dbReference type="Proteomes" id="UP000616499">
    <property type="component" value="Unassembled WGS sequence"/>
</dbReference>
<protein>
    <submittedName>
        <fullName evidence="1">Uncharacterized protein</fullName>
    </submittedName>
</protein>
<sequence>MSTIFFRLLLNQKENLTGELTLAPKGQPGSTGTMKYEADTTTLIRQADEDG</sequence>
<evidence type="ECO:0000313" key="1">
    <source>
        <dbReference type="EMBL" id="GGM31675.1"/>
    </source>
</evidence>
<evidence type="ECO:0000313" key="2">
    <source>
        <dbReference type="Proteomes" id="UP000616499"/>
    </source>
</evidence>
<name>A0ABQ2H4U1_9PSED</name>
<proteinExistence type="predicted"/>
<keyword evidence="2" id="KW-1185">Reference proteome</keyword>
<dbReference type="RefSeq" id="WP_188868638.1">
    <property type="nucleotide sequence ID" value="NZ_BMNW01000026.1"/>
</dbReference>
<gene>
    <name evidence="1" type="ORF">GCM10009425_47840</name>
</gene>
<accession>A0ABQ2H4U1</accession>
<dbReference type="EMBL" id="BMNW01000026">
    <property type="protein sequence ID" value="GGM31675.1"/>
    <property type="molecule type" value="Genomic_DNA"/>
</dbReference>